<accession>A0A940DIW5</accession>
<feature type="domain" description="CMP/dCMP-type deaminase" evidence="2">
    <location>
        <begin position="20"/>
        <end position="156"/>
    </location>
</feature>
<evidence type="ECO:0000313" key="4">
    <source>
        <dbReference type="Proteomes" id="UP000712007"/>
    </source>
</evidence>
<evidence type="ECO:0000313" key="3">
    <source>
        <dbReference type="EMBL" id="MBO8439715.1"/>
    </source>
</evidence>
<dbReference type="EC" id="3.5.4.5" evidence="3"/>
<dbReference type="EMBL" id="JADIMV010000059">
    <property type="protein sequence ID" value="MBO8439715.1"/>
    <property type="molecule type" value="Genomic_DNA"/>
</dbReference>
<dbReference type="InterPro" id="IPR050202">
    <property type="entry name" value="Cyt/Deoxycyt_deaminase"/>
</dbReference>
<dbReference type="Pfam" id="PF00383">
    <property type="entry name" value="dCMP_cyt_deam_1"/>
    <property type="match status" value="1"/>
</dbReference>
<dbReference type="SUPFAM" id="SSF53927">
    <property type="entry name" value="Cytidine deaminase-like"/>
    <property type="match status" value="1"/>
</dbReference>
<dbReference type="AlphaFoldDB" id="A0A940DIW5"/>
<dbReference type="GO" id="GO:0005829">
    <property type="term" value="C:cytosol"/>
    <property type="evidence" value="ECO:0007669"/>
    <property type="project" value="TreeGrafter"/>
</dbReference>
<dbReference type="Proteomes" id="UP000712007">
    <property type="component" value="Unassembled WGS sequence"/>
</dbReference>
<evidence type="ECO:0000256" key="1">
    <source>
        <dbReference type="ARBA" id="ARBA00006576"/>
    </source>
</evidence>
<dbReference type="PROSITE" id="PS51747">
    <property type="entry name" value="CYT_DCMP_DEAMINASES_2"/>
    <property type="match status" value="1"/>
</dbReference>
<dbReference type="InterPro" id="IPR016193">
    <property type="entry name" value="Cytidine_deaminase-like"/>
</dbReference>
<protein>
    <submittedName>
        <fullName evidence="3">Cytidine deaminase</fullName>
        <ecNumber evidence="3">3.5.4.5</ecNumber>
    </submittedName>
</protein>
<comment type="similarity">
    <text evidence="1">Belongs to the cytidine and deoxycytidylate deaminase family.</text>
</comment>
<dbReference type="GO" id="GO:0008270">
    <property type="term" value="F:zinc ion binding"/>
    <property type="evidence" value="ECO:0007669"/>
    <property type="project" value="TreeGrafter"/>
</dbReference>
<evidence type="ECO:0000259" key="2">
    <source>
        <dbReference type="PROSITE" id="PS51747"/>
    </source>
</evidence>
<reference evidence="3" key="2">
    <citation type="journal article" date="2021" name="PeerJ">
        <title>Extensive microbial diversity within the chicken gut microbiome revealed by metagenomics and culture.</title>
        <authorList>
            <person name="Gilroy R."/>
            <person name="Ravi A."/>
            <person name="Getino M."/>
            <person name="Pursley I."/>
            <person name="Horton D.L."/>
            <person name="Alikhan N.F."/>
            <person name="Baker D."/>
            <person name="Gharbi K."/>
            <person name="Hall N."/>
            <person name="Watson M."/>
            <person name="Adriaenssens E.M."/>
            <person name="Foster-Nyarko E."/>
            <person name="Jarju S."/>
            <person name="Secka A."/>
            <person name="Antonio M."/>
            <person name="Oren A."/>
            <person name="Chaudhuri R.R."/>
            <person name="La Ragione R."/>
            <person name="Hildebrand F."/>
            <person name="Pallen M.J."/>
        </authorList>
    </citation>
    <scope>NUCLEOTIDE SEQUENCE</scope>
    <source>
        <strain evidence="3">3924</strain>
    </source>
</reference>
<dbReference type="GO" id="GO:0004126">
    <property type="term" value="F:cytidine deaminase activity"/>
    <property type="evidence" value="ECO:0007669"/>
    <property type="project" value="UniProtKB-EC"/>
</dbReference>
<organism evidence="3 4">
    <name type="scientific">Candidatus Aphodosoma intestinipullorum</name>
    <dbReference type="NCBI Taxonomy" id="2840674"/>
    <lineage>
        <taxon>Bacteria</taxon>
        <taxon>Pseudomonadati</taxon>
        <taxon>Bacteroidota</taxon>
        <taxon>Bacteroidia</taxon>
        <taxon>Bacteroidales</taxon>
        <taxon>Candidatus Aphodosoma</taxon>
    </lineage>
</organism>
<sequence>MRELKIVTEVKVYKYAELPDEYRKAVDEAKAAAMKAYAPYSGFHVGAAVLLDNGEAVSGNNQENAAYPSGLCAERVTMFYANAHYPEAAPVALAIASHTGGAFTDEPVTPCGACRQVLLETEGRYGRDIRILLYGEKHIYMINSARELLPLSFAKESLLSR</sequence>
<dbReference type="NCBIfam" id="NF004064">
    <property type="entry name" value="PRK05578.1"/>
    <property type="match status" value="1"/>
</dbReference>
<dbReference type="PANTHER" id="PTHR11644:SF2">
    <property type="entry name" value="CYTIDINE DEAMINASE"/>
    <property type="match status" value="1"/>
</dbReference>
<dbReference type="GO" id="GO:0072527">
    <property type="term" value="P:pyrimidine-containing compound metabolic process"/>
    <property type="evidence" value="ECO:0007669"/>
    <property type="project" value="UniProtKB-ARBA"/>
</dbReference>
<gene>
    <name evidence="3" type="ORF">IAC51_03595</name>
</gene>
<comment type="caution">
    <text evidence="3">The sequence shown here is derived from an EMBL/GenBank/DDBJ whole genome shotgun (WGS) entry which is preliminary data.</text>
</comment>
<proteinExistence type="inferred from homology"/>
<dbReference type="PANTHER" id="PTHR11644">
    <property type="entry name" value="CYTIDINE DEAMINASE"/>
    <property type="match status" value="1"/>
</dbReference>
<name>A0A940DIW5_9BACT</name>
<dbReference type="InterPro" id="IPR002125">
    <property type="entry name" value="CMP_dCMP_dom"/>
</dbReference>
<dbReference type="GO" id="GO:0055086">
    <property type="term" value="P:nucleobase-containing small molecule metabolic process"/>
    <property type="evidence" value="ECO:0007669"/>
    <property type="project" value="UniProtKB-ARBA"/>
</dbReference>
<dbReference type="Gene3D" id="3.40.140.10">
    <property type="entry name" value="Cytidine Deaminase, domain 2"/>
    <property type="match status" value="1"/>
</dbReference>
<reference evidence="3" key="1">
    <citation type="submission" date="2020-10" db="EMBL/GenBank/DDBJ databases">
        <authorList>
            <person name="Gilroy R."/>
        </authorList>
    </citation>
    <scope>NUCLEOTIDE SEQUENCE</scope>
    <source>
        <strain evidence="3">3924</strain>
    </source>
</reference>
<keyword evidence="3" id="KW-0378">Hydrolase</keyword>
<dbReference type="CDD" id="cd01283">
    <property type="entry name" value="cytidine_deaminase"/>
    <property type="match status" value="1"/>
</dbReference>